<dbReference type="InterPro" id="IPR020103">
    <property type="entry name" value="PsdUridine_synth_cat_dom_sf"/>
</dbReference>
<dbReference type="InterPro" id="IPR006145">
    <property type="entry name" value="PsdUridine_synth_RsuA/RluA"/>
</dbReference>
<dbReference type="NCBIfam" id="TIGR00005">
    <property type="entry name" value="rluA_subfam"/>
    <property type="match status" value="1"/>
</dbReference>
<dbReference type="PROSITE" id="PS01129">
    <property type="entry name" value="PSI_RLU"/>
    <property type="match status" value="1"/>
</dbReference>
<proteinExistence type="inferred from homology"/>
<keyword evidence="3" id="KW-0413">Isomerase</keyword>
<comment type="catalytic activity">
    <reaction evidence="1 3">
        <text>a uridine in RNA = a pseudouridine in RNA</text>
        <dbReference type="Rhea" id="RHEA:48348"/>
        <dbReference type="Rhea" id="RHEA-COMP:12068"/>
        <dbReference type="Rhea" id="RHEA-COMP:12069"/>
        <dbReference type="ChEBI" id="CHEBI:65314"/>
        <dbReference type="ChEBI" id="CHEBI:65315"/>
    </reaction>
</comment>
<reference evidence="5 6" key="1">
    <citation type="submission" date="2024-03" db="EMBL/GenBank/DDBJ databases">
        <title>Inconsistent identification of Apilactobacillus kunkeei-related strains obtained by well-developed overall genome related indices.</title>
        <authorList>
            <person name="Maeno S."/>
            <person name="Endo A."/>
        </authorList>
    </citation>
    <scope>NUCLEOTIDE SEQUENCE [LARGE SCALE GENOMIC DNA]</scope>
    <source>
        <strain evidence="5 6">20H-10</strain>
    </source>
</reference>
<evidence type="ECO:0000256" key="3">
    <source>
        <dbReference type="RuleBase" id="RU362028"/>
    </source>
</evidence>
<accession>A0ABP9ZHV1</accession>
<evidence type="ECO:0000259" key="4">
    <source>
        <dbReference type="Pfam" id="PF00849"/>
    </source>
</evidence>
<keyword evidence="6" id="KW-1185">Reference proteome</keyword>
<name>A0ABP9ZHV1_9LACO</name>
<dbReference type="Pfam" id="PF00849">
    <property type="entry name" value="PseudoU_synth_2"/>
    <property type="match status" value="1"/>
</dbReference>
<evidence type="ECO:0000313" key="5">
    <source>
        <dbReference type="EMBL" id="GAA6114384.1"/>
    </source>
</evidence>
<comment type="similarity">
    <text evidence="2 3">Belongs to the pseudouridine synthase RluA family.</text>
</comment>
<sequence length="296" mass="33994">MQKWHYLVPIKDLSEPISIKEYLKKHLLIPKHFIYPLRREKRVLVNQKYITMNSLVNNGDEIELTFIKDDFTLPVQNLIADDSHSIDVLYEDDDILVVNKPAGYKTHPNQPGEVNTVLNFCEAYLNEKNQHAYMIHRLDQQTSGALIVGKNPVVVPILVRLIKDKVINRIYTAVVNGQFKQLNGVIESPIGLDPDDKRKRKIDGINPLSAKTAYLVLSTTEQHSIVQLKLFTGRTHQLRVHLASINHPIVGDPLYGQNLNNQQMLLHSTQLHLVRPFYFDTININAPLPNQFNQYT</sequence>
<dbReference type="InterPro" id="IPR006224">
    <property type="entry name" value="PsdUridine_synth_RluA-like_CS"/>
</dbReference>
<comment type="function">
    <text evidence="3">Responsible for synthesis of pseudouridine from uracil.</text>
</comment>
<evidence type="ECO:0000256" key="2">
    <source>
        <dbReference type="ARBA" id="ARBA00010876"/>
    </source>
</evidence>
<gene>
    <name evidence="5" type="ORF">AP20H10_07470</name>
</gene>
<dbReference type="InterPro" id="IPR006225">
    <property type="entry name" value="PsdUridine_synth_RluC/D"/>
</dbReference>
<dbReference type="EC" id="5.4.99.-" evidence="3"/>
<dbReference type="PANTHER" id="PTHR21600">
    <property type="entry name" value="MITOCHONDRIAL RNA PSEUDOURIDINE SYNTHASE"/>
    <property type="match status" value="1"/>
</dbReference>
<dbReference type="CDD" id="cd02869">
    <property type="entry name" value="PseudoU_synth_RluA_like"/>
    <property type="match status" value="1"/>
</dbReference>
<evidence type="ECO:0000256" key="1">
    <source>
        <dbReference type="ARBA" id="ARBA00000073"/>
    </source>
</evidence>
<organism evidence="5 6">
    <name type="scientific">Apilactobacillus apinorum</name>
    <dbReference type="NCBI Taxonomy" id="1218495"/>
    <lineage>
        <taxon>Bacteria</taxon>
        <taxon>Bacillati</taxon>
        <taxon>Bacillota</taxon>
        <taxon>Bacilli</taxon>
        <taxon>Lactobacillales</taxon>
        <taxon>Lactobacillaceae</taxon>
        <taxon>Apilactobacillus</taxon>
    </lineage>
</organism>
<dbReference type="InterPro" id="IPR050188">
    <property type="entry name" value="RluA_PseudoU_synthase"/>
</dbReference>
<comment type="caution">
    <text evidence="5">The sequence shown here is derived from an EMBL/GenBank/DDBJ whole genome shotgun (WGS) entry which is preliminary data.</text>
</comment>
<dbReference type="PANTHER" id="PTHR21600:SF87">
    <property type="entry name" value="RNA PSEUDOURIDYLATE SYNTHASE DOMAIN-CONTAINING PROTEIN 1"/>
    <property type="match status" value="1"/>
</dbReference>
<dbReference type="Proteomes" id="UP001438112">
    <property type="component" value="Unassembled WGS sequence"/>
</dbReference>
<dbReference type="RefSeq" id="WP_353317869.1">
    <property type="nucleotide sequence ID" value="NZ_BAABVV010000033.1"/>
</dbReference>
<dbReference type="Gene3D" id="3.30.2350.10">
    <property type="entry name" value="Pseudouridine synthase"/>
    <property type="match status" value="1"/>
</dbReference>
<protein>
    <recommendedName>
        <fullName evidence="3">Pseudouridine synthase</fullName>
        <ecNumber evidence="3">5.4.99.-</ecNumber>
    </recommendedName>
</protein>
<dbReference type="EMBL" id="BAABVV010000033">
    <property type="protein sequence ID" value="GAA6114384.1"/>
    <property type="molecule type" value="Genomic_DNA"/>
</dbReference>
<dbReference type="SUPFAM" id="SSF55120">
    <property type="entry name" value="Pseudouridine synthase"/>
    <property type="match status" value="1"/>
</dbReference>
<feature type="domain" description="Pseudouridine synthase RsuA/RluA-like" evidence="4">
    <location>
        <begin position="94"/>
        <end position="244"/>
    </location>
</feature>
<evidence type="ECO:0000313" key="6">
    <source>
        <dbReference type="Proteomes" id="UP001438112"/>
    </source>
</evidence>